<protein>
    <submittedName>
        <fullName evidence="1">Uncharacterized protein</fullName>
    </submittedName>
</protein>
<organism evidence="1">
    <name type="scientific">marine metagenome</name>
    <dbReference type="NCBI Taxonomy" id="408172"/>
    <lineage>
        <taxon>unclassified sequences</taxon>
        <taxon>metagenomes</taxon>
        <taxon>ecological metagenomes</taxon>
    </lineage>
</organism>
<name>A0A382YAW9_9ZZZZ</name>
<gene>
    <name evidence="1" type="ORF">METZ01_LOCUS432849</name>
</gene>
<proteinExistence type="predicted"/>
<evidence type="ECO:0000313" key="1">
    <source>
        <dbReference type="EMBL" id="SVD79995.1"/>
    </source>
</evidence>
<feature type="non-terminal residue" evidence="1">
    <location>
        <position position="118"/>
    </location>
</feature>
<accession>A0A382YAW9</accession>
<dbReference type="EMBL" id="UINC01174062">
    <property type="protein sequence ID" value="SVD79995.1"/>
    <property type="molecule type" value="Genomic_DNA"/>
</dbReference>
<dbReference type="AlphaFoldDB" id="A0A382YAW9"/>
<sequence>MKRWILSITISAILLFSFSAGTMSAADPELPVFRQPPAVDTRSVLLTVTKEKAAEVQIVVANPALNGEVVLTGEVIFRTPPGMVINGSSGGAGGSGLHQTPIGEIKAGKNAVMPFLIE</sequence>
<reference evidence="1" key="1">
    <citation type="submission" date="2018-05" db="EMBL/GenBank/DDBJ databases">
        <authorList>
            <person name="Lanie J.A."/>
            <person name="Ng W.-L."/>
            <person name="Kazmierczak K.M."/>
            <person name="Andrzejewski T.M."/>
            <person name="Davidsen T.M."/>
            <person name="Wayne K.J."/>
            <person name="Tettelin H."/>
            <person name="Glass J.I."/>
            <person name="Rusch D."/>
            <person name="Podicherti R."/>
            <person name="Tsui H.-C.T."/>
            <person name="Winkler M.E."/>
        </authorList>
    </citation>
    <scope>NUCLEOTIDE SEQUENCE</scope>
</reference>